<dbReference type="Gene3D" id="1.20.1270.10">
    <property type="match status" value="1"/>
</dbReference>
<dbReference type="AlphaFoldDB" id="A0AAT9GA96"/>
<dbReference type="EMBL" id="AP029170">
    <property type="protein sequence ID" value="BFD46674.1"/>
    <property type="molecule type" value="Genomic_DNA"/>
</dbReference>
<organism evidence="5">
    <name type="scientific">Candidatus Tisiphia endosymbiont of Sergentomyia squamirostris</name>
    <dbReference type="NCBI Taxonomy" id="3113639"/>
    <lineage>
        <taxon>Bacteria</taxon>
        <taxon>Pseudomonadati</taxon>
        <taxon>Pseudomonadota</taxon>
        <taxon>Alphaproteobacteria</taxon>
        <taxon>Rickettsiales</taxon>
        <taxon>Rickettsiaceae</taxon>
        <taxon>Rickettsieae</taxon>
        <taxon>Candidatus Tisiphia</taxon>
    </lineage>
</organism>
<dbReference type="SUPFAM" id="SSF53067">
    <property type="entry name" value="Actin-like ATPase domain"/>
    <property type="match status" value="2"/>
</dbReference>
<comment type="similarity">
    <text evidence="1 4">Belongs to the heat shock protein 70 family.</text>
</comment>
<dbReference type="Gene3D" id="3.30.420.40">
    <property type="match status" value="3"/>
</dbReference>
<proteinExistence type="inferred from homology"/>
<dbReference type="SUPFAM" id="SSF100934">
    <property type="entry name" value="Heat shock protein 70kD (HSP70), C-terminal subdomain"/>
    <property type="match status" value="1"/>
</dbReference>
<name>A0AAT9GA96_9RICK</name>
<dbReference type="PROSITE" id="PS00329">
    <property type="entry name" value="HSP70_2"/>
    <property type="match status" value="1"/>
</dbReference>
<evidence type="ECO:0000256" key="3">
    <source>
        <dbReference type="ARBA" id="ARBA00022840"/>
    </source>
</evidence>
<evidence type="ECO:0000256" key="1">
    <source>
        <dbReference type="ARBA" id="ARBA00007381"/>
    </source>
</evidence>
<accession>A0AAT9GA96</accession>
<dbReference type="Pfam" id="PF00012">
    <property type="entry name" value="HSP70"/>
    <property type="match status" value="1"/>
</dbReference>
<gene>
    <name evidence="5" type="primary">hscA</name>
    <name evidence="5" type="ORF">DMENIID0002_13200</name>
</gene>
<keyword evidence="3 4" id="KW-0067">ATP-binding</keyword>
<dbReference type="PANTHER" id="PTHR19375">
    <property type="entry name" value="HEAT SHOCK PROTEIN 70KDA"/>
    <property type="match status" value="1"/>
</dbReference>
<dbReference type="InterPro" id="IPR029048">
    <property type="entry name" value="HSP70_C_sf"/>
</dbReference>
<dbReference type="InterPro" id="IPR018181">
    <property type="entry name" value="Heat_shock_70_CS"/>
</dbReference>
<dbReference type="PRINTS" id="PR00301">
    <property type="entry name" value="HEATSHOCK70"/>
</dbReference>
<dbReference type="InterPro" id="IPR013126">
    <property type="entry name" value="Hsp_70_fam"/>
</dbReference>
<protein>
    <submittedName>
        <fullName evidence="5">Fe-S protein assembly chaperone HscA</fullName>
    </submittedName>
</protein>
<dbReference type="GO" id="GO:0005524">
    <property type="term" value="F:ATP binding"/>
    <property type="evidence" value="ECO:0007669"/>
    <property type="project" value="UniProtKB-KW"/>
</dbReference>
<dbReference type="GO" id="GO:0140662">
    <property type="term" value="F:ATP-dependent protein folding chaperone"/>
    <property type="evidence" value="ECO:0007669"/>
    <property type="project" value="InterPro"/>
</dbReference>
<evidence type="ECO:0000313" key="5">
    <source>
        <dbReference type="EMBL" id="BFD46674.1"/>
    </source>
</evidence>
<reference evidence="5" key="1">
    <citation type="submission" date="2024-01" db="EMBL/GenBank/DDBJ databases">
        <title>Sequencing the genomes of a sandfly, Sergentomyia squamirostris, and its two endosymbionts.</title>
        <authorList>
            <person name="Itokawa K."/>
            <person name="Sanjoba C."/>
        </authorList>
    </citation>
    <scope>NUCLEOTIDE SEQUENCE</scope>
    <source>
        <strain evidence="5">RiSSQ</strain>
    </source>
</reference>
<dbReference type="SUPFAM" id="SSF100920">
    <property type="entry name" value="Heat shock protein 70kD (HSP70), peptide-binding domain"/>
    <property type="match status" value="1"/>
</dbReference>
<dbReference type="PROSITE" id="PS01036">
    <property type="entry name" value="HSP70_3"/>
    <property type="match status" value="1"/>
</dbReference>
<dbReference type="InterPro" id="IPR029047">
    <property type="entry name" value="HSP70_peptide-bd_sf"/>
</dbReference>
<dbReference type="Gene3D" id="2.60.34.10">
    <property type="entry name" value="Substrate Binding Domain Of DNAk, Chain A, domain 1"/>
    <property type="match status" value="1"/>
</dbReference>
<dbReference type="InterPro" id="IPR043129">
    <property type="entry name" value="ATPase_NBD"/>
</dbReference>
<dbReference type="Gene3D" id="3.90.640.10">
    <property type="entry name" value="Actin, Chain A, domain 4"/>
    <property type="match status" value="1"/>
</dbReference>
<dbReference type="NCBIfam" id="NF002399">
    <property type="entry name" value="PRK01433.1"/>
    <property type="match status" value="1"/>
</dbReference>
<evidence type="ECO:0000256" key="2">
    <source>
        <dbReference type="ARBA" id="ARBA00022741"/>
    </source>
</evidence>
<sequence>MQIIEISEAGSSNQHKEHDNDIAVGIDFGTTNSLIALSNKQIIQIIIDDHGQELIPSVIAFHGKDFIVGDNDIVNNLRSIKRLFGKKLSDIQNNPALFALVKDYIDLNSQILRIKFAERLMTVPEVAAQIFLYLKQQATEKLNLEIKKAVITVPAHFNDAARGEVMLAAKIAGFEVLRLIAEPTAAAYAYGLNKNIPDIFQELARRASGEQAECSQTYMSMRSPEARQRQHLKDEGYRGCYLVYDLGGGTFDVSILNMQTGIFQVIATGGDNILGGDDIDHLVMKYFCDKYKLVKSNELIKLAKKVKETLSVQNKCSIIYEEKILELNIEDFEQLISPLVERTIAITKDTLEQTNNPDISGIILVGGSTRIPLISKSLRQTFNTTIFSDINPDKAVVWGAALQAENLTSANVNSLLIDVVPLSLGIELNGGITEKIILRNSPIPISVNKEFTTYVDNQISMKLHVVQGEREMVEDCRSLAKFELKLPMMKAGGVRAEVTFSIDADGILSVSALEKNSGISHDVSLKPSYGLNENEITEILENAYQNAASDHNKKLLQETIIHTKSLIYNIENAIRETPNILAKNEMEKIDTVINTLKEAIDSNDRDYIIECSKTFETITEHFFYERLNNATLDLLKGKHIDEIN</sequence>
<evidence type="ECO:0000256" key="4">
    <source>
        <dbReference type="RuleBase" id="RU003322"/>
    </source>
</evidence>
<keyword evidence="2 4" id="KW-0547">Nucleotide-binding</keyword>